<reference evidence="2 3" key="1">
    <citation type="journal article" date="2020" name="Mol. Biol. Evol.">
        <title>Distinct Expression and Methylation Patterns for Genes with Different Fates following a Single Whole-Genome Duplication in Flowering Plants.</title>
        <authorList>
            <person name="Shi T."/>
            <person name="Rahmani R.S."/>
            <person name="Gugger P.F."/>
            <person name="Wang M."/>
            <person name="Li H."/>
            <person name="Zhang Y."/>
            <person name="Li Z."/>
            <person name="Wang Q."/>
            <person name="Van de Peer Y."/>
            <person name="Marchal K."/>
            <person name="Chen J."/>
        </authorList>
    </citation>
    <scope>NUCLEOTIDE SEQUENCE [LARGE SCALE GENOMIC DNA]</scope>
    <source>
        <tissue evidence="2">Leaf</tissue>
    </source>
</reference>
<feature type="compositionally biased region" description="Basic and acidic residues" evidence="1">
    <location>
        <begin position="1"/>
        <end position="25"/>
    </location>
</feature>
<evidence type="ECO:0000256" key="1">
    <source>
        <dbReference type="SAM" id="MobiDB-lite"/>
    </source>
</evidence>
<accession>A0A822XWF4</accession>
<keyword evidence="3" id="KW-1185">Reference proteome</keyword>
<sequence>MDDEKKLEMKILSEQRERKPLETPKRKNKKLLN</sequence>
<protein>
    <submittedName>
        <fullName evidence="2">Uncharacterized protein</fullName>
    </submittedName>
</protein>
<name>A0A822XWF4_NELNU</name>
<evidence type="ECO:0000313" key="2">
    <source>
        <dbReference type="EMBL" id="DAD24083.1"/>
    </source>
</evidence>
<comment type="caution">
    <text evidence="2">The sequence shown here is derived from an EMBL/GenBank/DDBJ whole genome shotgun (WGS) entry which is preliminary data.</text>
</comment>
<dbReference type="EMBL" id="DUZY01000001">
    <property type="protein sequence ID" value="DAD24083.1"/>
    <property type="molecule type" value="Genomic_DNA"/>
</dbReference>
<dbReference type="Proteomes" id="UP000607653">
    <property type="component" value="Unassembled WGS sequence"/>
</dbReference>
<proteinExistence type="predicted"/>
<feature type="region of interest" description="Disordered" evidence="1">
    <location>
        <begin position="1"/>
        <end position="33"/>
    </location>
</feature>
<dbReference type="AlphaFoldDB" id="A0A822XWF4"/>
<evidence type="ECO:0000313" key="3">
    <source>
        <dbReference type="Proteomes" id="UP000607653"/>
    </source>
</evidence>
<organism evidence="2 3">
    <name type="scientific">Nelumbo nucifera</name>
    <name type="common">Sacred lotus</name>
    <dbReference type="NCBI Taxonomy" id="4432"/>
    <lineage>
        <taxon>Eukaryota</taxon>
        <taxon>Viridiplantae</taxon>
        <taxon>Streptophyta</taxon>
        <taxon>Embryophyta</taxon>
        <taxon>Tracheophyta</taxon>
        <taxon>Spermatophyta</taxon>
        <taxon>Magnoliopsida</taxon>
        <taxon>Proteales</taxon>
        <taxon>Nelumbonaceae</taxon>
        <taxon>Nelumbo</taxon>
    </lineage>
</organism>
<gene>
    <name evidence="2" type="ORF">HUJ06_025546</name>
</gene>